<gene>
    <name evidence="1" type="ORF">METZ01_LOCUS45754</name>
</gene>
<evidence type="ECO:0000313" key="1">
    <source>
        <dbReference type="EMBL" id="SUZ92900.1"/>
    </source>
</evidence>
<reference evidence="1" key="1">
    <citation type="submission" date="2018-05" db="EMBL/GenBank/DDBJ databases">
        <authorList>
            <person name="Lanie J.A."/>
            <person name="Ng W.-L."/>
            <person name="Kazmierczak K.M."/>
            <person name="Andrzejewski T.M."/>
            <person name="Davidsen T.M."/>
            <person name="Wayne K.J."/>
            <person name="Tettelin H."/>
            <person name="Glass J.I."/>
            <person name="Rusch D."/>
            <person name="Podicherti R."/>
            <person name="Tsui H.-C.T."/>
            <person name="Winkler M.E."/>
        </authorList>
    </citation>
    <scope>NUCLEOTIDE SEQUENCE</scope>
</reference>
<accession>A0A381RM17</accession>
<proteinExistence type="predicted"/>
<organism evidence="1">
    <name type="scientific">marine metagenome</name>
    <dbReference type="NCBI Taxonomy" id="408172"/>
    <lineage>
        <taxon>unclassified sequences</taxon>
        <taxon>metagenomes</taxon>
        <taxon>ecological metagenomes</taxon>
    </lineage>
</organism>
<name>A0A381RM17_9ZZZZ</name>
<protein>
    <submittedName>
        <fullName evidence="1">Uncharacterized protein</fullName>
    </submittedName>
</protein>
<sequence>MVFVAALALSACDRPAFIMPTTVASAPLEVVAVPTSLSATPSSGVTYELNGAVLEYDWRTSFSAVIRAPDDQTAVAVVGQTLVLRQTTADIVVVPPPGLVEHYEFDTAPHNNRVETGTEMSIDYEVWYTLPNEGREARIQVDLTFVDDDAVTIVRSVTIPVR</sequence>
<dbReference type="AlphaFoldDB" id="A0A381RM17"/>
<dbReference type="EMBL" id="UINC01002099">
    <property type="protein sequence ID" value="SUZ92900.1"/>
    <property type="molecule type" value="Genomic_DNA"/>
</dbReference>